<dbReference type="FunFam" id="3.90.230.10:FF:000005">
    <property type="entry name" value="FACT complex subunit spt16"/>
    <property type="match status" value="1"/>
</dbReference>
<dbReference type="InterPro" id="IPR011993">
    <property type="entry name" value="PH-like_dom_sf"/>
</dbReference>
<keyword evidence="7 10" id="KW-0804">Transcription</keyword>
<dbReference type="InterPro" id="IPR013719">
    <property type="entry name" value="RTT106/SPT16-like_middle_dom"/>
</dbReference>
<organism evidence="16 17">
    <name type="scientific">Venturia nashicola</name>
    <dbReference type="NCBI Taxonomy" id="86259"/>
    <lineage>
        <taxon>Eukaryota</taxon>
        <taxon>Fungi</taxon>
        <taxon>Dikarya</taxon>
        <taxon>Ascomycota</taxon>
        <taxon>Pezizomycotina</taxon>
        <taxon>Dothideomycetes</taxon>
        <taxon>Pleosporomycetidae</taxon>
        <taxon>Venturiales</taxon>
        <taxon>Venturiaceae</taxon>
        <taxon>Venturia</taxon>
    </lineage>
</organism>
<feature type="domain" description="FACT complex subunit SPT16 N-terminal lobe" evidence="13">
    <location>
        <begin position="7"/>
        <end position="167"/>
    </location>
</feature>
<feature type="compositionally biased region" description="Basic and acidic residues" evidence="12">
    <location>
        <begin position="1000"/>
        <end position="1022"/>
    </location>
</feature>
<dbReference type="Gene3D" id="2.30.29.210">
    <property type="entry name" value="FACT complex subunit Spt16p/Cdc68p"/>
    <property type="match status" value="1"/>
</dbReference>
<evidence type="ECO:0000256" key="1">
    <source>
        <dbReference type="ARBA" id="ARBA00010779"/>
    </source>
</evidence>
<dbReference type="InterPro" id="IPR029149">
    <property type="entry name" value="Creatin/AminoP/Spt16_N"/>
</dbReference>
<evidence type="ECO:0000256" key="11">
    <source>
        <dbReference type="SAM" id="Coils"/>
    </source>
</evidence>
<evidence type="ECO:0000256" key="3">
    <source>
        <dbReference type="ARBA" id="ARBA00022705"/>
    </source>
</evidence>
<dbReference type="GO" id="GO:0006368">
    <property type="term" value="P:transcription elongation by RNA polymerase II"/>
    <property type="evidence" value="ECO:0007669"/>
    <property type="project" value="TreeGrafter"/>
</dbReference>
<keyword evidence="5 10" id="KW-0805">Transcription regulation</keyword>
<dbReference type="FunFam" id="3.40.350.10:FF:000006">
    <property type="entry name" value="FACT complex subunit SPT16"/>
    <property type="match status" value="1"/>
</dbReference>
<dbReference type="GO" id="GO:0031491">
    <property type="term" value="F:nucleosome binding"/>
    <property type="evidence" value="ECO:0007669"/>
    <property type="project" value="TreeGrafter"/>
</dbReference>
<comment type="function">
    <text evidence="10">Component of the FACT complex, a general chromatin factor that acts to reorganize nucleosomes. The FACT complex is involved in multiple processes that require DNA as a template such as mRNA elongation, DNA replication and DNA repair. During transcription elongation the FACT complex acts as a histone chaperone that both destabilizes and restores nucleosomal structure. It facilitates the passage of RNA polymerase II and transcription by promoting the dissociation of one histone H2A-H2B dimer from the nucleosome, then subsequently promotes the reestablishment of the nucleosome following the passage of RNA polymerase II.</text>
</comment>
<dbReference type="STRING" id="86259.A0A4Z1NR43"/>
<evidence type="ECO:0000256" key="5">
    <source>
        <dbReference type="ARBA" id="ARBA00023015"/>
    </source>
</evidence>
<name>A0A4Z1NR43_9PEZI</name>
<feature type="domain" description="FACT complex subunit SPT16 middle" evidence="14">
    <location>
        <begin position="543"/>
        <end position="691"/>
    </location>
</feature>
<dbReference type="PANTHER" id="PTHR13980">
    <property type="entry name" value="CDC68 RELATED"/>
    <property type="match status" value="1"/>
</dbReference>
<feature type="compositionally biased region" description="Basic and acidic residues" evidence="12">
    <location>
        <begin position="471"/>
        <end position="503"/>
    </location>
</feature>
<keyword evidence="2 10" id="KW-0158">Chromosome</keyword>
<evidence type="ECO:0000256" key="6">
    <source>
        <dbReference type="ARBA" id="ARBA00023054"/>
    </source>
</evidence>
<feature type="region of interest" description="Disordered" evidence="12">
    <location>
        <begin position="759"/>
        <end position="780"/>
    </location>
</feature>
<evidence type="ECO:0000256" key="8">
    <source>
        <dbReference type="ARBA" id="ARBA00023204"/>
    </source>
</evidence>
<dbReference type="GO" id="GO:0010468">
    <property type="term" value="P:regulation of gene expression"/>
    <property type="evidence" value="ECO:0007669"/>
    <property type="project" value="UniProtKB-ARBA"/>
</dbReference>
<accession>A0A4Z1NR43</accession>
<dbReference type="InterPro" id="IPR036005">
    <property type="entry name" value="Creatinase/aminopeptidase-like"/>
</dbReference>
<dbReference type="InterPro" id="IPR013953">
    <property type="entry name" value="FACT_SPT16_M"/>
</dbReference>
<feature type="compositionally biased region" description="Low complexity" evidence="12">
    <location>
        <begin position="955"/>
        <end position="967"/>
    </location>
</feature>
<dbReference type="Gene3D" id="2.30.29.30">
    <property type="entry name" value="Pleckstrin-homology domain (PH domain)/Phosphotyrosine-binding domain (PTB)"/>
    <property type="match status" value="1"/>
</dbReference>
<dbReference type="Gene3D" id="3.40.350.10">
    <property type="entry name" value="Creatinase/prolidase N-terminal domain"/>
    <property type="match status" value="1"/>
</dbReference>
<dbReference type="Pfam" id="PF08644">
    <property type="entry name" value="SPT16"/>
    <property type="match status" value="1"/>
</dbReference>
<dbReference type="Pfam" id="PF21091">
    <property type="entry name" value="SPT16_C"/>
    <property type="match status" value="1"/>
</dbReference>
<dbReference type="Gene3D" id="2.30.29.150">
    <property type="match status" value="1"/>
</dbReference>
<evidence type="ECO:0000313" key="17">
    <source>
        <dbReference type="Proteomes" id="UP000298493"/>
    </source>
</evidence>
<evidence type="ECO:0000256" key="12">
    <source>
        <dbReference type="SAM" id="MobiDB-lite"/>
    </source>
</evidence>
<dbReference type="Proteomes" id="UP000298493">
    <property type="component" value="Unassembled WGS sequence"/>
</dbReference>
<comment type="subcellular location">
    <subcellularLocation>
        <location evidence="10">Nucleus</location>
    </subcellularLocation>
    <subcellularLocation>
        <location evidence="10">Chromosome</location>
    </subcellularLocation>
</comment>
<dbReference type="Pfam" id="PF00557">
    <property type="entry name" value="Peptidase_M24"/>
    <property type="match status" value="1"/>
</dbReference>
<dbReference type="PANTHER" id="PTHR13980:SF15">
    <property type="entry name" value="FACT COMPLEX SUBUNIT SPT16"/>
    <property type="match status" value="1"/>
</dbReference>
<dbReference type="GO" id="GO:0035101">
    <property type="term" value="C:FACT complex"/>
    <property type="evidence" value="ECO:0007669"/>
    <property type="project" value="UniProtKB-UniRule"/>
</dbReference>
<evidence type="ECO:0000256" key="2">
    <source>
        <dbReference type="ARBA" id="ARBA00022454"/>
    </source>
</evidence>
<evidence type="ECO:0000256" key="4">
    <source>
        <dbReference type="ARBA" id="ARBA00022763"/>
    </source>
</evidence>
<comment type="similarity">
    <text evidence="1 10">Belongs to the peptidase M24 family. SPT16 subfamily.</text>
</comment>
<keyword evidence="6 11" id="KW-0175">Coiled coil</keyword>
<proteinExistence type="inferred from homology"/>
<keyword evidence="9 10" id="KW-0539">Nucleus</keyword>
<dbReference type="InterPro" id="IPR056595">
    <property type="entry name" value="Fact-SPT16_PH"/>
</dbReference>
<keyword evidence="17" id="KW-1185">Reference proteome</keyword>
<evidence type="ECO:0000259" key="14">
    <source>
        <dbReference type="SMART" id="SM01286"/>
    </source>
</evidence>
<dbReference type="GO" id="GO:0006260">
    <property type="term" value="P:DNA replication"/>
    <property type="evidence" value="ECO:0007669"/>
    <property type="project" value="UniProtKB-KW"/>
</dbReference>
<dbReference type="InterPro" id="IPR029148">
    <property type="entry name" value="FACT-SPT16_Nlobe"/>
</dbReference>
<dbReference type="InterPro" id="IPR048969">
    <property type="entry name" value="FACT_SPT16_C"/>
</dbReference>
<sequence>MSDEIVIDKQIFHNRLSEFISKWKSDKRANNVLFNDIGSIAICVGKASDGAYPKSAAFQLWLLGYEFPATLFVLTQEGIHIVTTKKKASFLEPLKGGKVPVEIYIRGKDADENAEQLKKCVEIIKNSGKRVGLLVKETPNGPFAEEWKKAYEEIAKDSEEIAVAGILSNAALAIKDEKELVAIRDASRASCRIIKDYFVDEMSGILDDERKVSNSKLAAQLADKIDDSSFFKKMKVSDTFDPMNLDWATQPIVQSGGSYDLQFQKEPDDKNLDAGIIIAALGLRYQSYASLVARTYLVDPPKEQESNYKLLTAIHQAALESIRDGVVAKEVYNKALAVLKAKKPDLEKHFSKNVGYGIGIETKDPTLTLGPKTGRALRDGMTLVVQTGFHDLDNKAASKKGNKSYSLVIADTVRVTASKAAVFTREAAYDLDSVSFFFNDDEEEAPAPKAKPKKDSHIGAVAQSNIVGKRLRQDRAANQDAEKEAQRREHQKELHQRKQRDGLAKYNKNAGALNGTEEKKFKRFQSYRRDEEISSKEAQILRVFVDTTNHTVVVPIMGRPVPFHINTIKNASTTSEGKFFSLRLNLLSPGQGVGRKDDTPFEDPQAQFVRSLTFRSMDGERMAKIAESITKLKKEAAQKESEKKQLEDVVQQDKLVIDRRAQKLDYLTLRPGLDNKRVMGEVSIHQNGIRYFHPSQGHQSGVTVDILYNNIRHLFFQPSKSELIVVIHVHLINPIMIGKRKTKDVQFYREATDIQVDETGNRKRKHRYGDEEEFEAEQEERRRRADLDKQFHKFAKAIQEASQDTNVRVDVPFRDLGFNGVPARSSVWVQPTADCLVQLSEPPFMVITLEDIEIVHLERVQFGLKNFDMVIVFKDFNRNPQHINTIPVESLDAVKDWLDSVEIPYSEGPLNLQWPTIMKTVQADPHAFFADGGWSFLAENSDSEKEEESDEESAFEMSGSELEASEPSSEEESDFDENASAEASDEDVSADDTDGEDWDTLEKEAARKDKGSMHVDEEDKPSKKSGKNVPSRPRKR</sequence>
<dbReference type="EMBL" id="SNSC02000017">
    <property type="protein sequence ID" value="TID17141.1"/>
    <property type="molecule type" value="Genomic_DNA"/>
</dbReference>
<dbReference type="Pfam" id="PF24824">
    <property type="entry name" value="PH_SPT16"/>
    <property type="match status" value="1"/>
</dbReference>
<feature type="coiled-coil region" evidence="11">
    <location>
        <begin position="622"/>
        <end position="652"/>
    </location>
</feature>
<feature type="domain" description="Histone chaperone RTT106/FACT complex subunit SPT16-like middle" evidence="15">
    <location>
        <begin position="818"/>
        <end position="908"/>
    </location>
</feature>
<dbReference type="AlphaFoldDB" id="A0A4Z1NR43"/>
<dbReference type="OrthoDB" id="10251642at2759"/>
<dbReference type="Gene3D" id="3.90.230.10">
    <property type="entry name" value="Creatinase/methionine aminopeptidase superfamily"/>
    <property type="match status" value="1"/>
</dbReference>
<dbReference type="SUPFAM" id="SSF55920">
    <property type="entry name" value="Creatinase/aminopeptidase"/>
    <property type="match status" value="1"/>
</dbReference>
<dbReference type="GO" id="GO:0006281">
    <property type="term" value="P:DNA repair"/>
    <property type="evidence" value="ECO:0007669"/>
    <property type="project" value="UniProtKB-UniRule"/>
</dbReference>
<feature type="region of interest" description="Disordered" evidence="12">
    <location>
        <begin position="444"/>
        <end position="512"/>
    </location>
</feature>
<evidence type="ECO:0000259" key="13">
    <source>
        <dbReference type="SMART" id="SM01285"/>
    </source>
</evidence>
<dbReference type="Pfam" id="PF14826">
    <property type="entry name" value="FACT-Spt16_Nlob"/>
    <property type="match status" value="1"/>
</dbReference>
<dbReference type="SMART" id="SM01285">
    <property type="entry name" value="FACT-Spt16_Nlob"/>
    <property type="match status" value="1"/>
</dbReference>
<evidence type="ECO:0000256" key="9">
    <source>
        <dbReference type="ARBA" id="ARBA00023242"/>
    </source>
</evidence>
<dbReference type="FunFam" id="2.30.29.30:FF:000017">
    <property type="entry name" value="FACT complex subunit SPT16"/>
    <property type="match status" value="1"/>
</dbReference>
<evidence type="ECO:0000256" key="10">
    <source>
        <dbReference type="RuleBase" id="RU367052"/>
    </source>
</evidence>
<dbReference type="Pfam" id="PF08512">
    <property type="entry name" value="Rttp106-like_middle"/>
    <property type="match status" value="1"/>
</dbReference>
<dbReference type="InterPro" id="IPR000994">
    <property type="entry name" value="Pept_M24"/>
</dbReference>
<evidence type="ECO:0000256" key="7">
    <source>
        <dbReference type="ARBA" id="ARBA00023163"/>
    </source>
</evidence>
<feature type="compositionally biased region" description="Acidic residues" evidence="12">
    <location>
        <begin position="944"/>
        <end position="954"/>
    </location>
</feature>
<keyword evidence="3 10" id="KW-0235">DNA replication</keyword>
<feature type="compositionally biased region" description="Acidic residues" evidence="12">
    <location>
        <begin position="968"/>
        <end position="999"/>
    </location>
</feature>
<dbReference type="SMART" id="SM01286">
    <property type="entry name" value="SPT16"/>
    <property type="match status" value="1"/>
</dbReference>
<keyword evidence="4 10" id="KW-0227">DNA damage</keyword>
<comment type="subunit">
    <text evidence="10">Component of the FACT complex.</text>
</comment>
<protein>
    <recommendedName>
        <fullName evidence="10">FACT complex subunit</fullName>
    </recommendedName>
</protein>
<keyword evidence="8 10" id="KW-0234">DNA repair</keyword>
<feature type="region of interest" description="Disordered" evidence="12">
    <location>
        <begin position="940"/>
        <end position="1036"/>
    </location>
</feature>
<evidence type="ECO:0000313" key="16">
    <source>
        <dbReference type="EMBL" id="TID17141.1"/>
    </source>
</evidence>
<reference evidence="16 17" key="1">
    <citation type="submission" date="2019-04" db="EMBL/GenBank/DDBJ databases">
        <title>High contiguity whole genome sequence and gene annotation resource for two Venturia nashicola isolates.</title>
        <authorList>
            <person name="Prokchorchik M."/>
            <person name="Won K."/>
            <person name="Lee Y."/>
            <person name="Choi E.D."/>
            <person name="Segonzac C."/>
            <person name="Sohn K.H."/>
        </authorList>
    </citation>
    <scope>NUCLEOTIDE SEQUENCE [LARGE SCALE GENOMIC DNA]</scope>
    <source>
        <strain evidence="16 17">PRI2</strain>
    </source>
</reference>
<evidence type="ECO:0000259" key="15">
    <source>
        <dbReference type="SMART" id="SM01287"/>
    </source>
</evidence>
<comment type="caution">
    <text evidence="16">The sequence shown here is derived from an EMBL/GenBank/DDBJ whole genome shotgun (WGS) entry which is preliminary data.</text>
</comment>
<gene>
    <name evidence="16" type="ORF">E6O75_ATG09907</name>
</gene>
<dbReference type="SMART" id="SM01287">
    <property type="entry name" value="Rtt106"/>
    <property type="match status" value="1"/>
</dbReference>
<dbReference type="InterPro" id="IPR040258">
    <property type="entry name" value="Spt16"/>
</dbReference>
<dbReference type="FunFam" id="2.30.29.210:FF:000001">
    <property type="entry name" value="FACT complex subunit spt16"/>
    <property type="match status" value="1"/>
</dbReference>